<evidence type="ECO:0000313" key="15">
    <source>
        <dbReference type="Proteomes" id="UP001497744"/>
    </source>
</evidence>
<feature type="domain" description="YrdC-like" evidence="13">
    <location>
        <begin position="20"/>
        <end position="217"/>
    </location>
</feature>
<evidence type="ECO:0000256" key="2">
    <source>
        <dbReference type="ARBA" id="ARBA00007663"/>
    </source>
</evidence>
<dbReference type="Pfam" id="PF01300">
    <property type="entry name" value="Sua5_yciO_yrdC"/>
    <property type="match status" value="1"/>
</dbReference>
<keyword evidence="5" id="KW-0963">Cytoplasm</keyword>
<dbReference type="Proteomes" id="UP001497744">
    <property type="component" value="Unassembled WGS sequence"/>
</dbReference>
<dbReference type="GO" id="GO:0006450">
    <property type="term" value="P:regulation of translational fidelity"/>
    <property type="evidence" value="ECO:0007669"/>
    <property type="project" value="TreeGrafter"/>
</dbReference>
<dbReference type="InterPro" id="IPR006070">
    <property type="entry name" value="Sua5-like_dom"/>
</dbReference>
<dbReference type="Gene3D" id="3.90.870.10">
    <property type="entry name" value="DHBP synthase"/>
    <property type="match status" value="1"/>
</dbReference>
<keyword evidence="7" id="KW-0819">tRNA processing</keyword>
<keyword evidence="15" id="KW-1185">Reference proteome</keyword>
<evidence type="ECO:0000256" key="6">
    <source>
        <dbReference type="ARBA" id="ARBA00022679"/>
    </source>
</evidence>
<dbReference type="GO" id="GO:0005737">
    <property type="term" value="C:cytoplasm"/>
    <property type="evidence" value="ECO:0007669"/>
    <property type="project" value="UniProtKB-SubCell"/>
</dbReference>
<evidence type="ECO:0000256" key="12">
    <source>
        <dbReference type="ARBA" id="ARBA00048366"/>
    </source>
</evidence>
<dbReference type="PROSITE" id="PS51163">
    <property type="entry name" value="YRDC"/>
    <property type="match status" value="1"/>
</dbReference>
<dbReference type="GO" id="GO:0061710">
    <property type="term" value="F:L-threonylcarbamoyladenylate synthase"/>
    <property type="evidence" value="ECO:0007669"/>
    <property type="project" value="UniProtKB-EC"/>
</dbReference>
<dbReference type="PANTHER" id="PTHR17490">
    <property type="entry name" value="SUA5"/>
    <property type="match status" value="1"/>
</dbReference>
<keyword evidence="6" id="KW-0808">Transferase</keyword>
<dbReference type="Pfam" id="PF03481">
    <property type="entry name" value="Sua5_C"/>
    <property type="match status" value="1"/>
</dbReference>
<dbReference type="GO" id="GO:0000049">
    <property type="term" value="F:tRNA binding"/>
    <property type="evidence" value="ECO:0007669"/>
    <property type="project" value="TreeGrafter"/>
</dbReference>
<comment type="caution">
    <text evidence="14">The sequence shown here is derived from an EMBL/GenBank/DDBJ whole genome shotgun (WGS) entry which is preliminary data.</text>
</comment>
<keyword evidence="10" id="KW-0067">ATP-binding</keyword>
<dbReference type="GO" id="GO:0008033">
    <property type="term" value="P:tRNA processing"/>
    <property type="evidence" value="ECO:0007669"/>
    <property type="project" value="UniProtKB-KW"/>
</dbReference>
<sequence length="457" mass="49052">MKDGSESSWPARLRLGEDPAPALDRLKSHLMQPKGLIALPTETVYGLAANGLCEESVRHIFTVKGRPLTDPVILHVSDFADALRSIFNADLYDACVVLLLAKAFAPGPLTLITRGRETIPAVVSANTGFPAVRCPNHPVAQRILRHAGVPLAAPSANKFGHISPTCADHVISEFQGVPILVVDGGQCTLGLESTVLKLEPASSDTYADEFLSRFGASYEHLRDVIGAMDPDTLSSPSAQDRFIAKCEQVDGMPVGLPLALLRYLAEKSSFPRRITILRPGFVTEADLKRLFKSSVFSTVEVGRRAIYANVDETCEAPGTTLSHYAPSVPTYLVCAAQAAGGAPVDLQRVVMIDAEGVFKGSSQLFLHYISFGQGDEAVARGLYGALREAESVALRHDGQRPQRGTVDGTSGESAIIIVNHEERGTELNATVRDRLVRASSGNTVAYVPGPHSVEFYL</sequence>
<dbReference type="EMBL" id="BPLF01000003">
    <property type="protein sequence ID" value="GIX64760.1"/>
    <property type="molecule type" value="Genomic_DNA"/>
</dbReference>
<evidence type="ECO:0000256" key="9">
    <source>
        <dbReference type="ARBA" id="ARBA00022741"/>
    </source>
</evidence>
<dbReference type="SUPFAM" id="SSF55821">
    <property type="entry name" value="YrdC/RibB"/>
    <property type="match status" value="1"/>
</dbReference>
<dbReference type="AlphaFoldDB" id="A0AAV4LYN4"/>
<accession>A0AAV4LYN4</accession>
<dbReference type="InterPro" id="IPR005145">
    <property type="entry name" value="Sua5_C"/>
</dbReference>
<dbReference type="PANTHER" id="PTHR17490:SF16">
    <property type="entry name" value="THREONYLCARBAMOYL-AMP SYNTHASE"/>
    <property type="match status" value="1"/>
</dbReference>
<comment type="subcellular location">
    <subcellularLocation>
        <location evidence="1">Cytoplasm</location>
    </subcellularLocation>
</comment>
<dbReference type="GO" id="GO:0003725">
    <property type="term" value="F:double-stranded RNA binding"/>
    <property type="evidence" value="ECO:0007669"/>
    <property type="project" value="InterPro"/>
</dbReference>
<keyword evidence="8" id="KW-0548">Nucleotidyltransferase</keyword>
<gene>
    <name evidence="14" type="ORF">BcabD6B2_41950</name>
</gene>
<comment type="similarity">
    <text evidence="2">Belongs to the SUA5 family.</text>
</comment>
<organism evidence="14 15">
    <name type="scientific">Babesia caballi</name>
    <dbReference type="NCBI Taxonomy" id="5871"/>
    <lineage>
        <taxon>Eukaryota</taxon>
        <taxon>Sar</taxon>
        <taxon>Alveolata</taxon>
        <taxon>Apicomplexa</taxon>
        <taxon>Aconoidasida</taxon>
        <taxon>Piroplasmida</taxon>
        <taxon>Babesiidae</taxon>
        <taxon>Babesia</taxon>
    </lineage>
</organism>
<dbReference type="RefSeq" id="XP_067716829.1">
    <property type="nucleotide sequence ID" value="XM_067860728.1"/>
</dbReference>
<dbReference type="GO" id="GO:0005524">
    <property type="term" value="F:ATP binding"/>
    <property type="evidence" value="ECO:0007669"/>
    <property type="project" value="UniProtKB-KW"/>
</dbReference>
<evidence type="ECO:0000256" key="1">
    <source>
        <dbReference type="ARBA" id="ARBA00004496"/>
    </source>
</evidence>
<keyword evidence="9" id="KW-0547">Nucleotide-binding</keyword>
<evidence type="ECO:0000256" key="4">
    <source>
        <dbReference type="ARBA" id="ARBA00015492"/>
    </source>
</evidence>
<dbReference type="Gene3D" id="3.40.50.11030">
    <property type="entry name" value="Threonylcarbamoyl-AMP synthase, C-terminal domain"/>
    <property type="match status" value="1"/>
</dbReference>
<evidence type="ECO:0000256" key="7">
    <source>
        <dbReference type="ARBA" id="ARBA00022694"/>
    </source>
</evidence>
<name>A0AAV4LYN4_BABCB</name>
<protein>
    <recommendedName>
        <fullName evidence="4">Threonylcarbamoyl-AMP synthase</fullName>
        <ecNumber evidence="3">2.7.7.87</ecNumber>
    </recommendedName>
    <alternativeName>
        <fullName evidence="11">L-threonylcarbamoyladenylate synthase</fullName>
    </alternativeName>
</protein>
<dbReference type="InterPro" id="IPR017945">
    <property type="entry name" value="DHBP_synth_RibB-like_a/b_dom"/>
</dbReference>
<evidence type="ECO:0000256" key="10">
    <source>
        <dbReference type="ARBA" id="ARBA00022840"/>
    </source>
</evidence>
<dbReference type="InterPro" id="IPR038385">
    <property type="entry name" value="Sua5/YwlC_C"/>
</dbReference>
<evidence type="ECO:0000256" key="11">
    <source>
        <dbReference type="ARBA" id="ARBA00029774"/>
    </source>
</evidence>
<proteinExistence type="inferred from homology"/>
<dbReference type="EC" id="2.7.7.87" evidence="3"/>
<evidence type="ECO:0000259" key="13">
    <source>
        <dbReference type="PROSITE" id="PS51163"/>
    </source>
</evidence>
<dbReference type="InterPro" id="IPR050156">
    <property type="entry name" value="TC-AMP_synthase_SUA5"/>
</dbReference>
<evidence type="ECO:0000313" key="14">
    <source>
        <dbReference type="EMBL" id="GIX64760.1"/>
    </source>
</evidence>
<reference evidence="14 15" key="1">
    <citation type="submission" date="2021-06" db="EMBL/GenBank/DDBJ databases">
        <title>Genome sequence of Babesia caballi.</title>
        <authorList>
            <person name="Yamagishi J."/>
            <person name="Kidaka T."/>
            <person name="Ochi A."/>
        </authorList>
    </citation>
    <scope>NUCLEOTIDE SEQUENCE [LARGE SCALE GENOMIC DNA]</scope>
    <source>
        <strain evidence="14">USDA-D6B2</strain>
    </source>
</reference>
<dbReference type="GeneID" id="94196241"/>
<evidence type="ECO:0000256" key="3">
    <source>
        <dbReference type="ARBA" id="ARBA00012584"/>
    </source>
</evidence>
<evidence type="ECO:0000256" key="8">
    <source>
        <dbReference type="ARBA" id="ARBA00022695"/>
    </source>
</evidence>
<evidence type="ECO:0000256" key="5">
    <source>
        <dbReference type="ARBA" id="ARBA00022490"/>
    </source>
</evidence>
<comment type="catalytic activity">
    <reaction evidence="12">
        <text>L-threonine + hydrogencarbonate + ATP = L-threonylcarbamoyladenylate + diphosphate + H2O</text>
        <dbReference type="Rhea" id="RHEA:36407"/>
        <dbReference type="ChEBI" id="CHEBI:15377"/>
        <dbReference type="ChEBI" id="CHEBI:17544"/>
        <dbReference type="ChEBI" id="CHEBI:30616"/>
        <dbReference type="ChEBI" id="CHEBI:33019"/>
        <dbReference type="ChEBI" id="CHEBI:57926"/>
        <dbReference type="ChEBI" id="CHEBI:73682"/>
        <dbReference type="EC" id="2.7.7.87"/>
    </reaction>
</comment>